<reference evidence="4" key="1">
    <citation type="journal article" date="2019" name="Int. J. Syst. Evol. Microbiol.">
        <title>The Global Catalogue of Microorganisms (GCM) 10K type strain sequencing project: providing services to taxonomists for standard genome sequencing and annotation.</title>
        <authorList>
            <consortium name="The Broad Institute Genomics Platform"/>
            <consortium name="The Broad Institute Genome Sequencing Center for Infectious Disease"/>
            <person name="Wu L."/>
            <person name="Ma J."/>
        </authorList>
    </citation>
    <scope>NUCLEOTIDE SEQUENCE [LARGE SCALE GENOMIC DNA]</scope>
    <source>
        <strain evidence="4">CGMCC 1.19029</strain>
    </source>
</reference>
<name>A0ABV8RU48_9BURK</name>
<dbReference type="RefSeq" id="WP_376811498.1">
    <property type="nucleotide sequence ID" value="NZ_JBHSDY010000002.1"/>
</dbReference>
<feature type="region of interest" description="Disordered" evidence="1">
    <location>
        <begin position="177"/>
        <end position="210"/>
    </location>
</feature>
<accession>A0ABV8RU48</accession>
<dbReference type="SUPFAM" id="SSF103515">
    <property type="entry name" value="Autotransporter"/>
    <property type="match status" value="1"/>
</dbReference>
<protein>
    <submittedName>
        <fullName evidence="3">Autotransporter domain-containing protein</fullName>
    </submittedName>
</protein>
<evidence type="ECO:0000313" key="3">
    <source>
        <dbReference type="EMBL" id="MFC4296928.1"/>
    </source>
</evidence>
<feature type="compositionally biased region" description="Low complexity" evidence="1">
    <location>
        <begin position="70"/>
        <end position="80"/>
    </location>
</feature>
<dbReference type="InterPro" id="IPR036709">
    <property type="entry name" value="Autotransporte_beta_dom_sf"/>
</dbReference>
<dbReference type="Proteomes" id="UP001595756">
    <property type="component" value="Unassembled WGS sequence"/>
</dbReference>
<dbReference type="InterPro" id="IPR005546">
    <property type="entry name" value="Autotransporte_beta"/>
</dbReference>
<evidence type="ECO:0000256" key="1">
    <source>
        <dbReference type="SAM" id="MobiDB-lite"/>
    </source>
</evidence>
<dbReference type="EMBL" id="JBHSDY010000002">
    <property type="protein sequence ID" value="MFC4296928.1"/>
    <property type="molecule type" value="Genomic_DNA"/>
</dbReference>
<feature type="compositionally biased region" description="Gly residues" evidence="1">
    <location>
        <begin position="58"/>
        <end position="69"/>
    </location>
</feature>
<feature type="compositionally biased region" description="Gly residues" evidence="1">
    <location>
        <begin position="81"/>
        <end position="96"/>
    </location>
</feature>
<feature type="region of interest" description="Disordered" evidence="1">
    <location>
        <begin position="1"/>
        <end position="41"/>
    </location>
</feature>
<evidence type="ECO:0000313" key="4">
    <source>
        <dbReference type="Proteomes" id="UP001595756"/>
    </source>
</evidence>
<dbReference type="PROSITE" id="PS51208">
    <property type="entry name" value="AUTOTRANSPORTER"/>
    <property type="match status" value="1"/>
</dbReference>
<feature type="domain" description="Autotransporter" evidence="2">
    <location>
        <begin position="584"/>
        <end position="860"/>
    </location>
</feature>
<dbReference type="SMART" id="SM00869">
    <property type="entry name" value="Autotransporter"/>
    <property type="match status" value="1"/>
</dbReference>
<dbReference type="InterPro" id="IPR006315">
    <property type="entry name" value="OM_autotransptr_brl_dom"/>
</dbReference>
<dbReference type="Pfam" id="PF03797">
    <property type="entry name" value="Autotransporter"/>
    <property type="match status" value="1"/>
</dbReference>
<comment type="caution">
    <text evidence="3">The sequence shown here is derived from an EMBL/GenBank/DDBJ whole genome shotgun (WGS) entry which is preliminary data.</text>
</comment>
<sequence>MRGGAGGNGGAGAGGGTNTQAGAGGDGGNGGQSLVFTGVSGPSLTSESGALIQSGVGGAGGSGGAGATGLSGAPGSNTNGSSGGSGGNGGNGGDGSAGISATAVTITNRGEITGGDGGSGGSGGAGGNGGNGGDAGGGGGNGGNGGDGGFGGWGGAGISATDTTIINSGTISGGAGGNSGAGGSGANGGNGSPTGLTAPDGPSGIQGQGGVGIRGNDLAIVNSGAISGGQTGGSGARANAIEFTGGNNSLELQAGWSIEGNVGGTGTNTLILGGHTTDATTSFDASRIGGSQQFRDFALFQKTGAGTWTLTGSGTQDWTIDDGSLVVNGTAGNIMLNGGTLSGIGTVGHVNAAPGSTIAPGNSIGTLNVASVTFDAGSIYQVEVNAAGQSDRIEAGGTATIHGGTVQVLAGSGNYAARTDYIILSAANPLIGTFDGVTSNLAFLTPSLRYDTHRITLSMARNAVRFPTVGRTPNQRATGAGVESLGAGNTVYDAVTSLSADQARTAFDQLSGEIHASAGSALTAGSQAIGNALGQRLQSVLGSVGAGHSGNTTAAAPRLLAYGYGATAADSGGLATLGSPQASADSGRFSAWGSTFGTWGRTDSDGNAAGLHRSSSGFLAGVDGLVAPKLRLGVLVGYSHDRFDTDGSDASGSSDNYHLGLYGGSQHGALSLKAGAIYTWHQVSTRRSAAFPGYTDRLTADYDARTFQAFGEVSYRIDASAASFEPFANLAYLRQHTDGFTEQGGAAALHSASGNSDTTYTTLGLRAAMPFDLGRATGTARGLIGWRHAAGDTTPRTTLAFSGGEAFSVAGVPIDRDAAVLEAGLDFTVGKRTTLGIAYTGQFGARSHDNGARAHLNIRF</sequence>
<evidence type="ECO:0000259" key="2">
    <source>
        <dbReference type="PROSITE" id="PS51208"/>
    </source>
</evidence>
<feature type="compositionally biased region" description="Gly residues" evidence="1">
    <location>
        <begin position="1"/>
        <end position="31"/>
    </location>
</feature>
<dbReference type="Gene3D" id="2.40.128.130">
    <property type="entry name" value="Autotransporter beta-domain"/>
    <property type="match status" value="1"/>
</dbReference>
<dbReference type="NCBIfam" id="TIGR01414">
    <property type="entry name" value="autotrans_barl"/>
    <property type="match status" value="1"/>
</dbReference>
<proteinExistence type="predicted"/>
<organism evidence="3 4">
    <name type="scientific">Castellaniella hirudinis</name>
    <dbReference type="NCBI Taxonomy" id="1144617"/>
    <lineage>
        <taxon>Bacteria</taxon>
        <taxon>Pseudomonadati</taxon>
        <taxon>Pseudomonadota</taxon>
        <taxon>Betaproteobacteria</taxon>
        <taxon>Burkholderiales</taxon>
        <taxon>Alcaligenaceae</taxon>
        <taxon>Castellaniella</taxon>
    </lineage>
</organism>
<feature type="region of interest" description="Disordered" evidence="1">
    <location>
        <begin position="58"/>
        <end position="131"/>
    </location>
</feature>
<feature type="compositionally biased region" description="Gly residues" evidence="1">
    <location>
        <begin position="177"/>
        <end position="192"/>
    </location>
</feature>
<feature type="compositionally biased region" description="Gly residues" evidence="1">
    <location>
        <begin position="112"/>
        <end position="131"/>
    </location>
</feature>
<gene>
    <name evidence="3" type="ORF">ACFO0J_02595</name>
</gene>
<keyword evidence="4" id="KW-1185">Reference proteome</keyword>